<name>A0A6J7HN55_9ZZZZ</name>
<protein>
    <submittedName>
        <fullName evidence="1">Unannotated protein</fullName>
    </submittedName>
</protein>
<proteinExistence type="predicted"/>
<reference evidence="1" key="1">
    <citation type="submission" date="2020-05" db="EMBL/GenBank/DDBJ databases">
        <authorList>
            <person name="Chiriac C."/>
            <person name="Salcher M."/>
            <person name="Ghai R."/>
            <person name="Kavagutti S V."/>
        </authorList>
    </citation>
    <scope>NUCLEOTIDE SEQUENCE</scope>
</reference>
<dbReference type="EMBL" id="CAFBLX010000366">
    <property type="protein sequence ID" value="CAB4921384.1"/>
    <property type="molecule type" value="Genomic_DNA"/>
</dbReference>
<organism evidence="1">
    <name type="scientific">freshwater metagenome</name>
    <dbReference type="NCBI Taxonomy" id="449393"/>
    <lineage>
        <taxon>unclassified sequences</taxon>
        <taxon>metagenomes</taxon>
        <taxon>ecological metagenomes</taxon>
    </lineage>
</organism>
<sequence>MHRDGVGARQAGRDPSFAHGPVAHVLCLFRGQSGGGGDLFDGHLPVQKGVGGEPDRAHAATAELAGETVSAGEEVVGPDSPSNTLLIGHVHRLVDDAAVCPQQRYYRLYQGLRHRLDELPSERLYWVQIEIVFEYVTSRVRRTPVFRLDFSCSEGE</sequence>
<accession>A0A6J7HN55</accession>
<evidence type="ECO:0000313" key="1">
    <source>
        <dbReference type="EMBL" id="CAB4921384.1"/>
    </source>
</evidence>
<dbReference type="AlphaFoldDB" id="A0A6J7HN55"/>
<gene>
    <name evidence="1" type="ORF">UFOPK3472_03589</name>
</gene>